<name>A0A1R3RUY1_ASPC5</name>
<dbReference type="OMA" id="MSWTQVS"/>
<keyword evidence="2" id="KW-1185">Reference proteome</keyword>
<organism evidence="1 2">
    <name type="scientific">Aspergillus carbonarius (strain ITEM 5010)</name>
    <dbReference type="NCBI Taxonomy" id="602072"/>
    <lineage>
        <taxon>Eukaryota</taxon>
        <taxon>Fungi</taxon>
        <taxon>Dikarya</taxon>
        <taxon>Ascomycota</taxon>
        <taxon>Pezizomycotina</taxon>
        <taxon>Eurotiomycetes</taxon>
        <taxon>Eurotiomycetidae</taxon>
        <taxon>Eurotiales</taxon>
        <taxon>Aspergillaceae</taxon>
        <taxon>Aspergillus</taxon>
        <taxon>Aspergillus subgen. Circumdati</taxon>
    </lineage>
</organism>
<dbReference type="VEuPathDB" id="FungiDB:ASPCADRAFT_128476"/>
<protein>
    <recommendedName>
        <fullName evidence="3">Condensation domain-containing protein</fullName>
    </recommendedName>
</protein>
<dbReference type="STRING" id="602072.A0A1R3RUY1"/>
<dbReference type="PANTHER" id="PTHR42034:SF1">
    <property type="entry name" value="CONDENSATION DOMAIN-CONTAINING PROTEIN"/>
    <property type="match status" value="1"/>
</dbReference>
<dbReference type="Proteomes" id="UP000188318">
    <property type="component" value="Unassembled WGS sequence"/>
</dbReference>
<gene>
    <name evidence="1" type="ORF">ASPCADRAFT_128476</name>
</gene>
<accession>A0A1R3RUY1</accession>
<dbReference type="AlphaFoldDB" id="A0A1R3RUY1"/>
<dbReference type="PANTHER" id="PTHR42034">
    <property type="entry name" value="CHROMOSOME 7, WHOLE GENOME SHOTGUN SEQUENCE-RELATED"/>
    <property type="match status" value="1"/>
</dbReference>
<dbReference type="Gene3D" id="3.30.559.10">
    <property type="entry name" value="Chloramphenicol acetyltransferase-like domain"/>
    <property type="match status" value="1"/>
</dbReference>
<reference evidence="2" key="1">
    <citation type="journal article" date="2017" name="Genome Biol.">
        <title>Comparative genomics reveals high biological diversity and specific adaptations in the industrially and medically important fungal genus Aspergillus.</title>
        <authorList>
            <person name="de Vries R.P."/>
            <person name="Riley R."/>
            <person name="Wiebenga A."/>
            <person name="Aguilar-Osorio G."/>
            <person name="Amillis S."/>
            <person name="Uchima C.A."/>
            <person name="Anderluh G."/>
            <person name="Asadollahi M."/>
            <person name="Askin M."/>
            <person name="Barry K."/>
            <person name="Battaglia E."/>
            <person name="Bayram O."/>
            <person name="Benocci T."/>
            <person name="Braus-Stromeyer S.A."/>
            <person name="Caldana C."/>
            <person name="Canovas D."/>
            <person name="Cerqueira G.C."/>
            <person name="Chen F."/>
            <person name="Chen W."/>
            <person name="Choi C."/>
            <person name="Clum A."/>
            <person name="Dos Santos R.A."/>
            <person name="Damasio A.R."/>
            <person name="Diallinas G."/>
            <person name="Emri T."/>
            <person name="Fekete E."/>
            <person name="Flipphi M."/>
            <person name="Freyberg S."/>
            <person name="Gallo A."/>
            <person name="Gournas C."/>
            <person name="Habgood R."/>
            <person name="Hainaut M."/>
            <person name="Harispe M.L."/>
            <person name="Henrissat B."/>
            <person name="Hilden K.S."/>
            <person name="Hope R."/>
            <person name="Hossain A."/>
            <person name="Karabika E."/>
            <person name="Karaffa L."/>
            <person name="Karanyi Z."/>
            <person name="Krasevec N."/>
            <person name="Kuo A."/>
            <person name="Kusch H."/>
            <person name="LaButti K."/>
            <person name="Lagendijk E.L."/>
            <person name="Lapidus A."/>
            <person name="Levasseur A."/>
            <person name="Lindquist E."/>
            <person name="Lipzen A."/>
            <person name="Logrieco A.F."/>
            <person name="MacCabe A."/>
            <person name="Maekelae M.R."/>
            <person name="Malavazi I."/>
            <person name="Melin P."/>
            <person name="Meyer V."/>
            <person name="Mielnichuk N."/>
            <person name="Miskei M."/>
            <person name="Molnar A.P."/>
            <person name="Mule G."/>
            <person name="Ngan C.Y."/>
            <person name="Orejas M."/>
            <person name="Orosz E."/>
            <person name="Ouedraogo J.P."/>
            <person name="Overkamp K.M."/>
            <person name="Park H.-S."/>
            <person name="Perrone G."/>
            <person name="Piumi F."/>
            <person name="Punt P.J."/>
            <person name="Ram A.F."/>
            <person name="Ramon A."/>
            <person name="Rauscher S."/>
            <person name="Record E."/>
            <person name="Riano-Pachon D.M."/>
            <person name="Robert V."/>
            <person name="Roehrig J."/>
            <person name="Ruller R."/>
            <person name="Salamov A."/>
            <person name="Salih N.S."/>
            <person name="Samson R.A."/>
            <person name="Sandor E."/>
            <person name="Sanguinetti M."/>
            <person name="Schuetze T."/>
            <person name="Sepcic K."/>
            <person name="Shelest E."/>
            <person name="Sherlock G."/>
            <person name="Sophianopoulou V."/>
            <person name="Squina F.M."/>
            <person name="Sun H."/>
            <person name="Susca A."/>
            <person name="Todd R.B."/>
            <person name="Tsang A."/>
            <person name="Unkles S.E."/>
            <person name="van de Wiele N."/>
            <person name="van Rossen-Uffink D."/>
            <person name="Oliveira J.V."/>
            <person name="Vesth T.C."/>
            <person name="Visser J."/>
            <person name="Yu J.-H."/>
            <person name="Zhou M."/>
            <person name="Andersen M.R."/>
            <person name="Archer D.B."/>
            <person name="Baker S.E."/>
            <person name="Benoit I."/>
            <person name="Brakhage A.A."/>
            <person name="Braus G.H."/>
            <person name="Fischer R."/>
            <person name="Frisvad J.C."/>
            <person name="Goldman G.H."/>
            <person name="Houbraken J."/>
            <person name="Oakley B."/>
            <person name="Pocsi I."/>
            <person name="Scazzocchio C."/>
            <person name="Seiboth B."/>
            <person name="vanKuyk P.A."/>
            <person name="Wortman J."/>
            <person name="Dyer P.S."/>
            <person name="Grigoriev I.V."/>
        </authorList>
    </citation>
    <scope>NUCLEOTIDE SEQUENCE [LARGE SCALE GENOMIC DNA]</scope>
    <source>
        <strain evidence="2">ITEM 5010</strain>
    </source>
</reference>
<evidence type="ECO:0000313" key="2">
    <source>
        <dbReference type="Proteomes" id="UP000188318"/>
    </source>
</evidence>
<evidence type="ECO:0000313" key="1">
    <source>
        <dbReference type="EMBL" id="OOF98316.1"/>
    </source>
</evidence>
<evidence type="ECO:0008006" key="3">
    <source>
        <dbReference type="Google" id="ProtNLM"/>
    </source>
</evidence>
<dbReference type="EMBL" id="KV907496">
    <property type="protein sequence ID" value="OOF98316.1"/>
    <property type="molecule type" value="Genomic_DNA"/>
</dbReference>
<dbReference type="OrthoDB" id="2548233at2759"/>
<dbReference type="SUPFAM" id="SSF52777">
    <property type="entry name" value="CoA-dependent acyltransferases"/>
    <property type="match status" value="2"/>
</dbReference>
<dbReference type="Gene3D" id="3.30.559.30">
    <property type="entry name" value="Nonribosomal peptide synthetase, condensation domain"/>
    <property type="match status" value="1"/>
</dbReference>
<proteinExistence type="predicted"/>
<sequence length="452" mass="49925">MSWTQVSPTRYERSFDSLEVFYRAIADAGKPLNRQHYLISSVTRLKSPVPPAEVRQAWKDLCQQHPQMAAVADSDTRFVYSVPSPAELDAWVEDTFAVTPDVSAAHLLPTLEPTSDLRLDYFPQSRELLWRSPHWRIDGFGLLHLQAAFFGLLSGETTPDPSDSDNVLPRLNPALDEVIFQPGTMTPAQIRSAADAELAIVLKNTTSAVSMPTLPNILPTSTRSIHTILPADTTTGIITACKAHDITITTALHAAFAVAMLPHAQHHFDPSTRGHPGGTYTMLNAFSLRRYMPAPFNGPSAAVSVYHTGIGASIDLTSHRDFHSIAAILGQGYKRNLGADEPRNVFTFLPEHVNQILELFSIQPEDPLHGPAGPTFVSMGRVNDSLASRYGAIEIDDWWIGVEVLSRQLIAHVWTWEGEVRLGVCWNEAFYETSFVEGVLDSWREVLLATLA</sequence>
<dbReference type="InterPro" id="IPR023213">
    <property type="entry name" value="CAT-like_dom_sf"/>
</dbReference>